<proteinExistence type="predicted"/>
<evidence type="ECO:0000313" key="1">
    <source>
        <dbReference type="Proteomes" id="UP000887579"/>
    </source>
</evidence>
<accession>A0AC34F822</accession>
<protein>
    <submittedName>
        <fullName evidence="2">Phospholipid/glycerol acyltransferase domain-containing protein</fullName>
    </submittedName>
</protein>
<evidence type="ECO:0000313" key="2">
    <source>
        <dbReference type="WBParaSite" id="ES5_v2.g13377.t1"/>
    </source>
</evidence>
<reference evidence="2" key="1">
    <citation type="submission" date="2022-11" db="UniProtKB">
        <authorList>
            <consortium name="WormBaseParasite"/>
        </authorList>
    </citation>
    <scope>IDENTIFICATION</scope>
</reference>
<name>A0AC34F822_9BILA</name>
<dbReference type="Proteomes" id="UP000887579">
    <property type="component" value="Unplaced"/>
</dbReference>
<organism evidence="1 2">
    <name type="scientific">Panagrolaimus sp. ES5</name>
    <dbReference type="NCBI Taxonomy" id="591445"/>
    <lineage>
        <taxon>Eukaryota</taxon>
        <taxon>Metazoa</taxon>
        <taxon>Ecdysozoa</taxon>
        <taxon>Nematoda</taxon>
        <taxon>Chromadorea</taxon>
        <taxon>Rhabditida</taxon>
        <taxon>Tylenchina</taxon>
        <taxon>Panagrolaimomorpha</taxon>
        <taxon>Panagrolaimoidea</taxon>
        <taxon>Panagrolaimidae</taxon>
        <taxon>Panagrolaimus</taxon>
    </lineage>
</organism>
<dbReference type="WBParaSite" id="ES5_v2.g13377.t1">
    <property type="protein sequence ID" value="ES5_v2.g13377.t1"/>
    <property type="gene ID" value="ES5_v2.g13377"/>
</dbReference>
<sequence length="369" mass="42943">MLLTAVVLVDKIRVWVPTLLLSSSMVPYATTYITFCLPTRIVSKQLLQWLDNKLYTSYLRLCSFVFECLSNVSINFYGDISEIRNIRESALIISNHQSNVDWAVINMLASRQTSNGMEYGLRFVVKSAINFVPLFGWYIFQHGYIYVRRFGQFVPDPLLRQFKNLRELNEPFWLHIFPEGTRFSRKKKSLIEISHEYAKKAGLHVPQYTLLPRAGAFTLALMELKDTVEYIYDITIAYDQTRLPNRMGLAPNMFEFVSSAIGPKGLHIHVRRIHISEVPLEKEATKQWLYDRFAQKDKLLQYFYDNGNFPDLFEKDAPKISFNKTIIPFVGFFTALMLPFFSKPVRNIYIGTVATSPFLIAWLHLRKCV</sequence>